<keyword evidence="3" id="KW-1185">Reference proteome</keyword>
<accession>A0A212SBU3</accession>
<dbReference type="EMBL" id="FYDG01000024">
    <property type="protein sequence ID" value="SNB83006.1"/>
    <property type="molecule type" value="Genomic_DNA"/>
</dbReference>
<dbReference type="RefSeq" id="WP_088522452.1">
    <property type="nucleotide sequence ID" value="NZ_FYDG01000024.1"/>
</dbReference>
<dbReference type="OrthoDB" id="7254882at2"/>
<sequence length="108" mass="11717">MTDLPWSPASGQTSLRVVEQSEGFVICEDKTQWGLRSMWRRDGVGPLAIGGDGLTLKPAIMKSESAPEPDPIEPPHEMVAAPPPPAPAPTKRKAQPVRKTEPAQMSFF</sequence>
<name>A0A212SBU3_RHOAC</name>
<dbReference type="AlphaFoldDB" id="A0A212SBU3"/>
<evidence type="ECO:0000313" key="3">
    <source>
        <dbReference type="Proteomes" id="UP000198418"/>
    </source>
</evidence>
<reference evidence="3" key="1">
    <citation type="submission" date="2017-06" db="EMBL/GenBank/DDBJ databases">
        <authorList>
            <person name="Varghese N."/>
            <person name="Submissions S."/>
        </authorList>
    </citation>
    <scope>NUCLEOTIDE SEQUENCE [LARGE SCALE GENOMIC DNA]</scope>
    <source>
        <strain evidence="3">DSM 137</strain>
    </source>
</reference>
<gene>
    <name evidence="2" type="ORF">SAMN06265338_1246</name>
</gene>
<evidence type="ECO:0000256" key="1">
    <source>
        <dbReference type="SAM" id="MobiDB-lite"/>
    </source>
</evidence>
<evidence type="ECO:0000313" key="2">
    <source>
        <dbReference type="EMBL" id="SNB83006.1"/>
    </source>
</evidence>
<proteinExistence type="predicted"/>
<feature type="region of interest" description="Disordered" evidence="1">
    <location>
        <begin position="62"/>
        <end position="108"/>
    </location>
</feature>
<organism evidence="2 3">
    <name type="scientific">Rhodoblastus acidophilus</name>
    <name type="common">Rhodopseudomonas acidophila</name>
    <dbReference type="NCBI Taxonomy" id="1074"/>
    <lineage>
        <taxon>Bacteria</taxon>
        <taxon>Pseudomonadati</taxon>
        <taxon>Pseudomonadota</taxon>
        <taxon>Alphaproteobacteria</taxon>
        <taxon>Hyphomicrobiales</taxon>
        <taxon>Rhodoblastaceae</taxon>
        <taxon>Rhodoblastus</taxon>
    </lineage>
</organism>
<protein>
    <submittedName>
        <fullName evidence="2">Uncharacterized protein</fullName>
    </submittedName>
</protein>
<dbReference type="Proteomes" id="UP000198418">
    <property type="component" value="Unassembled WGS sequence"/>
</dbReference>